<protein>
    <submittedName>
        <fullName evidence="3">CRISPR system precrRNA processing endoribonuclease RAMP protein Cas6</fullName>
    </submittedName>
</protein>
<dbReference type="Gene3D" id="3.30.70.1900">
    <property type="match status" value="1"/>
</dbReference>
<evidence type="ECO:0000313" key="3">
    <source>
        <dbReference type="EMBL" id="QBD80772.1"/>
    </source>
</evidence>
<dbReference type="Pfam" id="PF10040">
    <property type="entry name" value="CRISPR_Cas6"/>
    <property type="match status" value="1"/>
</dbReference>
<dbReference type="RefSeq" id="WP_129891834.1">
    <property type="nucleotide sequence ID" value="NZ_CP035758.1"/>
</dbReference>
<dbReference type="InterPro" id="IPR019267">
    <property type="entry name" value="CRISPR-assoc_Cas6_C"/>
</dbReference>
<dbReference type="CDD" id="cd21141">
    <property type="entry name" value="Cas6_III-like"/>
    <property type="match status" value="1"/>
</dbReference>
<evidence type="ECO:0000259" key="2">
    <source>
        <dbReference type="Pfam" id="PF19308"/>
    </source>
</evidence>
<keyword evidence="4" id="KW-1185">Reference proteome</keyword>
<gene>
    <name evidence="3" type="ORF">EPA93_34315</name>
</gene>
<evidence type="ECO:0000259" key="1">
    <source>
        <dbReference type="Pfam" id="PF10040"/>
    </source>
</evidence>
<dbReference type="InterPro" id="IPR045648">
    <property type="entry name" value="CRISPR-assoc_Cas6-like_N"/>
</dbReference>
<name>A0A4P6JZ48_KTERU</name>
<reference evidence="3 4" key="1">
    <citation type="submission" date="2019-01" db="EMBL/GenBank/DDBJ databases">
        <title>Ktedonosporobacter rubrisoli SCAWS-G2.</title>
        <authorList>
            <person name="Huang Y."/>
            <person name="Yan B."/>
        </authorList>
    </citation>
    <scope>NUCLEOTIDE SEQUENCE [LARGE SCALE GENOMIC DNA]</scope>
    <source>
        <strain evidence="3 4">SCAWS-G2</strain>
    </source>
</reference>
<dbReference type="Proteomes" id="UP000290365">
    <property type="component" value="Chromosome"/>
</dbReference>
<evidence type="ECO:0000313" key="4">
    <source>
        <dbReference type="Proteomes" id="UP000290365"/>
    </source>
</evidence>
<organism evidence="3 4">
    <name type="scientific">Ktedonosporobacter rubrisoli</name>
    <dbReference type="NCBI Taxonomy" id="2509675"/>
    <lineage>
        <taxon>Bacteria</taxon>
        <taxon>Bacillati</taxon>
        <taxon>Chloroflexota</taxon>
        <taxon>Ktedonobacteria</taxon>
        <taxon>Ktedonobacterales</taxon>
        <taxon>Ktedonosporobacteraceae</taxon>
        <taxon>Ktedonosporobacter</taxon>
    </lineage>
</organism>
<proteinExistence type="predicted"/>
<dbReference type="Pfam" id="PF19308">
    <property type="entry name" value="CRISPR_Cas6_N"/>
    <property type="match status" value="1"/>
</dbReference>
<dbReference type="KEGG" id="kbs:EPA93_34315"/>
<dbReference type="EMBL" id="CP035758">
    <property type="protein sequence ID" value="QBD80772.1"/>
    <property type="molecule type" value="Genomic_DNA"/>
</dbReference>
<dbReference type="InterPro" id="IPR045747">
    <property type="entry name" value="CRISPR-assoc_prot_Cas6_N_sf"/>
</dbReference>
<accession>A0A4P6JZ48</accession>
<dbReference type="AlphaFoldDB" id="A0A4P6JZ48"/>
<dbReference type="OrthoDB" id="425607at2"/>
<feature type="domain" description="CRISPR-associated protein Cas6 C-terminal" evidence="1">
    <location>
        <begin position="169"/>
        <end position="297"/>
    </location>
</feature>
<feature type="domain" description="CRISPR-associated protein Cas6-like N-terminal" evidence="2">
    <location>
        <begin position="21"/>
        <end position="155"/>
    </location>
</feature>
<sequence length="309" mass="34094">MCRPHDELCSMLLCLHSLTRGQISAGSGPHVQAAFLDIVRQADPALAARLHEPNLRRPYTLGLFKDTAAAPCPPRGHLIYGQQAFEIKPGQICWLRITTLDYSVFSSFVPYLMALGTTPQVRIGQLYFAISHLLLTPVAQPEALAGWTARSSFAELATLEPARRRYCFHFASPTAFSRGQKAWGKLLKLFPEPADVFESLGRQWENFAPTELSLSAAGLSPHCIATWCEDNLSISQYHLETCHLSAHKFGLPGFQGTITYEVKGQLDATQACWLTTLARFALFSGAGYKTTMGMGQTRCIDLPAYIALE</sequence>
<dbReference type="Gene3D" id="3.30.70.1890">
    <property type="match status" value="1"/>
</dbReference>